<dbReference type="GO" id="GO:0005737">
    <property type="term" value="C:cytoplasm"/>
    <property type="evidence" value="ECO:0007669"/>
    <property type="project" value="TreeGrafter"/>
</dbReference>
<evidence type="ECO:0000256" key="2">
    <source>
        <dbReference type="ARBA" id="ARBA00022679"/>
    </source>
</evidence>
<evidence type="ECO:0000256" key="6">
    <source>
        <dbReference type="ARBA" id="ARBA00047334"/>
    </source>
</evidence>
<comment type="catalytic activity">
    <reaction evidence="6 9">
        <text>4-methyl-5-(2-phosphooxyethyl)-thiazole + 4-amino-2-methyl-5-(diphosphooxymethyl)pyrimidine + H(+) = thiamine phosphate + diphosphate</text>
        <dbReference type="Rhea" id="RHEA:22328"/>
        <dbReference type="ChEBI" id="CHEBI:15378"/>
        <dbReference type="ChEBI" id="CHEBI:33019"/>
        <dbReference type="ChEBI" id="CHEBI:37575"/>
        <dbReference type="ChEBI" id="CHEBI:57841"/>
        <dbReference type="ChEBI" id="CHEBI:58296"/>
        <dbReference type="EC" id="2.5.1.3"/>
    </reaction>
</comment>
<dbReference type="PANTHER" id="PTHR20857">
    <property type="entry name" value="THIAMINE-PHOSPHATE PYROPHOSPHORYLASE"/>
    <property type="match status" value="1"/>
</dbReference>
<name>A0A2A6DXU1_9BACL</name>
<evidence type="ECO:0000256" key="8">
    <source>
        <dbReference type="ARBA" id="ARBA00047883"/>
    </source>
</evidence>
<dbReference type="SUPFAM" id="SSF51391">
    <property type="entry name" value="Thiamin phosphate synthase"/>
    <property type="match status" value="1"/>
</dbReference>
<dbReference type="CDD" id="cd00564">
    <property type="entry name" value="TMP_TenI"/>
    <property type="match status" value="1"/>
</dbReference>
<evidence type="ECO:0000256" key="7">
    <source>
        <dbReference type="ARBA" id="ARBA00047851"/>
    </source>
</evidence>
<dbReference type="Pfam" id="PF02581">
    <property type="entry name" value="TMP-TENI"/>
    <property type="match status" value="1"/>
</dbReference>
<feature type="domain" description="Thiamine phosphate synthase/TenI" evidence="10">
    <location>
        <begin position="9"/>
        <end position="183"/>
    </location>
</feature>
<evidence type="ECO:0000313" key="12">
    <source>
        <dbReference type="Proteomes" id="UP000243688"/>
    </source>
</evidence>
<evidence type="ECO:0000256" key="4">
    <source>
        <dbReference type="ARBA" id="ARBA00022842"/>
    </source>
</evidence>
<dbReference type="EC" id="2.5.1.3" evidence="9"/>
<comment type="function">
    <text evidence="9">Condenses 4-methyl-5-(beta-hydroxyethyl)thiazole monophosphate (THZ-P) and 2-methyl-4-amino-5-hydroxymethyl pyrimidine pyrophosphate (HMP-PP) to form thiamine monophosphate (TMP).</text>
</comment>
<feature type="binding site" evidence="9">
    <location>
        <position position="66"/>
    </location>
    <ligand>
        <name>4-amino-2-methyl-5-(diphosphooxymethyl)pyrimidine</name>
        <dbReference type="ChEBI" id="CHEBI:57841"/>
    </ligand>
</feature>
<feature type="binding site" evidence="9">
    <location>
        <begin position="130"/>
        <end position="132"/>
    </location>
    <ligand>
        <name>2-[(2R,5Z)-2-carboxy-4-methylthiazol-5(2H)-ylidene]ethyl phosphate</name>
        <dbReference type="ChEBI" id="CHEBI:62899"/>
    </ligand>
</feature>
<dbReference type="GO" id="GO:0000287">
    <property type="term" value="F:magnesium ion binding"/>
    <property type="evidence" value="ECO:0007669"/>
    <property type="project" value="UniProtKB-UniRule"/>
</dbReference>
<comment type="catalytic activity">
    <reaction evidence="8 9">
        <text>2-[(2R,5Z)-2-carboxy-4-methylthiazol-5(2H)-ylidene]ethyl phosphate + 4-amino-2-methyl-5-(diphosphooxymethyl)pyrimidine + 2 H(+) = thiamine phosphate + CO2 + diphosphate</text>
        <dbReference type="Rhea" id="RHEA:47844"/>
        <dbReference type="ChEBI" id="CHEBI:15378"/>
        <dbReference type="ChEBI" id="CHEBI:16526"/>
        <dbReference type="ChEBI" id="CHEBI:33019"/>
        <dbReference type="ChEBI" id="CHEBI:37575"/>
        <dbReference type="ChEBI" id="CHEBI:57841"/>
        <dbReference type="ChEBI" id="CHEBI:62899"/>
        <dbReference type="EC" id="2.5.1.3"/>
    </reaction>
</comment>
<dbReference type="PANTHER" id="PTHR20857:SF22">
    <property type="entry name" value="THIAZOLE TAUTOMERASE"/>
    <property type="match status" value="1"/>
</dbReference>
<dbReference type="GO" id="GO:0004789">
    <property type="term" value="F:thiamine-phosphate diphosphorylase activity"/>
    <property type="evidence" value="ECO:0007669"/>
    <property type="project" value="UniProtKB-UniRule"/>
</dbReference>
<comment type="caution">
    <text evidence="11">The sequence shown here is derived from an EMBL/GenBank/DDBJ whole genome shotgun (WGS) entry which is preliminary data.</text>
</comment>
<dbReference type="InterPro" id="IPR022998">
    <property type="entry name" value="ThiamineP_synth_TenI"/>
</dbReference>
<feature type="binding site" evidence="9">
    <location>
        <position position="160"/>
    </location>
    <ligand>
        <name>2-[(2R,5Z)-2-carboxy-4-methylthiazol-5(2H)-ylidene]ethyl phosphate</name>
        <dbReference type="ChEBI" id="CHEBI:62899"/>
    </ligand>
</feature>
<dbReference type="GO" id="GO:0009228">
    <property type="term" value="P:thiamine biosynthetic process"/>
    <property type="evidence" value="ECO:0007669"/>
    <property type="project" value="UniProtKB-KW"/>
</dbReference>
<protein>
    <recommendedName>
        <fullName evidence="9">Thiamine-phosphate synthase</fullName>
        <shortName evidence="9">TP synthase</shortName>
        <shortName evidence="9">TPS</shortName>
        <ecNumber evidence="9">2.5.1.3</ecNumber>
    </recommendedName>
    <alternativeName>
        <fullName evidence="9">Thiamine-phosphate pyrophosphorylase</fullName>
        <shortName evidence="9">TMP pyrophosphorylase</shortName>
        <shortName evidence="9">TMP-PPase</shortName>
    </alternativeName>
</protein>
<dbReference type="EMBL" id="MOXJ01000033">
    <property type="protein sequence ID" value="PDO09611.1"/>
    <property type="molecule type" value="Genomic_DNA"/>
</dbReference>
<evidence type="ECO:0000259" key="10">
    <source>
        <dbReference type="Pfam" id="PF02581"/>
    </source>
</evidence>
<evidence type="ECO:0000256" key="9">
    <source>
        <dbReference type="HAMAP-Rule" id="MF_00097"/>
    </source>
</evidence>
<comment type="catalytic activity">
    <reaction evidence="7 9">
        <text>2-(2-carboxy-4-methylthiazol-5-yl)ethyl phosphate + 4-amino-2-methyl-5-(diphosphooxymethyl)pyrimidine + 2 H(+) = thiamine phosphate + CO2 + diphosphate</text>
        <dbReference type="Rhea" id="RHEA:47848"/>
        <dbReference type="ChEBI" id="CHEBI:15378"/>
        <dbReference type="ChEBI" id="CHEBI:16526"/>
        <dbReference type="ChEBI" id="CHEBI:33019"/>
        <dbReference type="ChEBI" id="CHEBI:37575"/>
        <dbReference type="ChEBI" id="CHEBI:57841"/>
        <dbReference type="ChEBI" id="CHEBI:62890"/>
        <dbReference type="EC" id="2.5.1.3"/>
    </reaction>
</comment>
<dbReference type="UniPathway" id="UPA00060">
    <property type="reaction ID" value="UER00141"/>
</dbReference>
<comment type="pathway">
    <text evidence="1 9">Cofactor biosynthesis; thiamine diphosphate biosynthesis; thiamine phosphate from 4-amino-2-methyl-5-diphosphomethylpyrimidine and 4-methyl-5-(2-phosphoethyl)-thiazole: step 1/1.</text>
</comment>
<evidence type="ECO:0000256" key="5">
    <source>
        <dbReference type="ARBA" id="ARBA00022977"/>
    </source>
</evidence>
<feature type="binding site" evidence="9">
    <location>
        <position position="67"/>
    </location>
    <ligand>
        <name>Mg(2+)</name>
        <dbReference type="ChEBI" id="CHEBI:18420"/>
    </ligand>
</feature>
<keyword evidence="4 9" id="KW-0460">Magnesium</keyword>
<dbReference type="InterPro" id="IPR013785">
    <property type="entry name" value="Aldolase_TIM"/>
</dbReference>
<keyword evidence="5 9" id="KW-0784">Thiamine biosynthesis</keyword>
<comment type="similarity">
    <text evidence="9">Belongs to the thiamine-phosphate synthase family.</text>
</comment>
<keyword evidence="2 9" id="KW-0808">Transferase</keyword>
<dbReference type="InterPro" id="IPR034291">
    <property type="entry name" value="TMP_synthase"/>
</dbReference>
<dbReference type="GO" id="GO:0009229">
    <property type="term" value="P:thiamine diphosphate biosynthetic process"/>
    <property type="evidence" value="ECO:0007669"/>
    <property type="project" value="UniProtKB-UniRule"/>
</dbReference>
<comment type="cofactor">
    <cofactor evidence="9">
        <name>Mg(2+)</name>
        <dbReference type="ChEBI" id="CHEBI:18420"/>
    </cofactor>
    <text evidence="9">Binds 1 Mg(2+) ion per subunit.</text>
</comment>
<sequence length="209" mass="22114">MHARVLHAITTGRQSLDEVLRIASGPAFRDAVQAVHIREKHRPARELFEWAIALAETLGPDRIVVNDRIDVALAAGVGGVQLASHSLPPDAVRRQWPSLRFGCSVHSEAEARRAAAAGADYVLFGHVYETASKPGLAPRGTAELARVVSAVAVPVLAIGGITPERVAEVLATGCAGIAVMSGIWESPDPESAARRFREALDAYPGSPPL</sequence>
<keyword evidence="3 9" id="KW-0479">Metal-binding</keyword>
<evidence type="ECO:0000256" key="3">
    <source>
        <dbReference type="ARBA" id="ARBA00022723"/>
    </source>
</evidence>
<reference evidence="11 12" key="1">
    <citation type="submission" date="2016-12" db="EMBL/GenBank/DDBJ databases">
        <title>Candidatus Reconcilibacillus cellulovorans genome.</title>
        <authorList>
            <person name="Kolinko S."/>
            <person name="Wu Y.-W."/>
            <person name="Tachea F."/>
            <person name="Denzel E."/>
            <person name="Hiras J."/>
            <person name="Baecker N."/>
            <person name="Chan L.J."/>
            <person name="Eichorst S.A."/>
            <person name="Frey D."/>
            <person name="Adams P.D."/>
            <person name="Pray T."/>
            <person name="Tanjore D."/>
            <person name="Petzold C.J."/>
            <person name="Gladden J.M."/>
            <person name="Simmons B.A."/>
            <person name="Singer S.W."/>
        </authorList>
    </citation>
    <scope>NUCLEOTIDE SEQUENCE [LARGE SCALE GENOMIC DNA]</scope>
    <source>
        <strain evidence="11">JTherm</strain>
    </source>
</reference>
<accession>A0A2A6DXU1</accession>
<dbReference type="Gene3D" id="3.20.20.70">
    <property type="entry name" value="Aldolase class I"/>
    <property type="match status" value="1"/>
</dbReference>
<dbReference type="InterPro" id="IPR036206">
    <property type="entry name" value="ThiamineP_synth_sf"/>
</dbReference>
<organism evidence="11 12">
    <name type="scientific">Candidatus Reconcilbacillus cellulovorans</name>
    <dbReference type="NCBI Taxonomy" id="1906605"/>
    <lineage>
        <taxon>Bacteria</taxon>
        <taxon>Bacillati</taxon>
        <taxon>Bacillota</taxon>
        <taxon>Bacilli</taxon>
        <taxon>Bacillales</taxon>
        <taxon>Paenibacillaceae</taxon>
        <taxon>Candidatus Reconcilbacillus</taxon>
    </lineage>
</organism>
<comment type="caution">
    <text evidence="9">Lacks conserved residue(s) required for the propagation of feature annotation.</text>
</comment>
<evidence type="ECO:0000313" key="11">
    <source>
        <dbReference type="EMBL" id="PDO09611.1"/>
    </source>
</evidence>
<dbReference type="AlphaFoldDB" id="A0A2A6DXU1"/>
<dbReference type="HAMAP" id="MF_00097">
    <property type="entry name" value="TMP_synthase"/>
    <property type="match status" value="1"/>
</dbReference>
<proteinExistence type="inferred from homology"/>
<feature type="binding site" evidence="9">
    <location>
        <position position="104"/>
    </location>
    <ligand>
        <name>4-amino-2-methyl-5-(diphosphooxymethyl)pyrimidine</name>
        <dbReference type="ChEBI" id="CHEBI:57841"/>
    </ligand>
</feature>
<evidence type="ECO:0000256" key="1">
    <source>
        <dbReference type="ARBA" id="ARBA00005165"/>
    </source>
</evidence>
<gene>
    <name evidence="9" type="primary">thiE</name>
    <name evidence="11" type="ORF">BLM47_11550</name>
</gene>
<feature type="binding site" evidence="9">
    <location>
        <position position="133"/>
    </location>
    <ligand>
        <name>4-amino-2-methyl-5-(diphosphooxymethyl)pyrimidine</name>
        <dbReference type="ChEBI" id="CHEBI:57841"/>
    </ligand>
</feature>
<dbReference type="Proteomes" id="UP000243688">
    <property type="component" value="Unassembled WGS sequence"/>
</dbReference>